<dbReference type="InterPro" id="IPR009057">
    <property type="entry name" value="Homeodomain-like_sf"/>
</dbReference>
<feature type="domain" description="HTH araC/xylS-type" evidence="3">
    <location>
        <begin position="218"/>
        <end position="316"/>
    </location>
</feature>
<dbReference type="EMBL" id="BAABWU010000001">
    <property type="protein sequence ID" value="GAA6194716.1"/>
    <property type="molecule type" value="Genomic_DNA"/>
</dbReference>
<accession>A0ABQ0AFR7</accession>
<name>A0ABQ0AFR7_9RHOB</name>
<evidence type="ECO:0000259" key="3">
    <source>
        <dbReference type="PROSITE" id="PS01124"/>
    </source>
</evidence>
<keyword evidence="5" id="KW-1185">Reference proteome</keyword>
<sequence>MQSWVKEDAAAQQVDLLLFDDFSGHCLANTVEPLRAANTLAGRQIYAWRFLTLEGTPVTSSAGMEVNPHDQLAKCRGDMLISMPSYRYRPLATEAAKKSLRAAAGRYEVMAGFDAGAWLLAAAGLLDGRRATIHWEELAGFAEDFPQIDAQRLRHVQDGNRITCTGALAAFDLMMDLIGQAHGQALRLEVAALFMSPEVTEAEPAPLAIGSARSRSVARALALMQANIEAPLSVMEIARQIGRNRKDLEQRMKAQLGATPQAIYRHLRLIQARKLVLETDLSIAEIALRSGYEDPSAMTRAYRAEFGVPPRQMRNSTG</sequence>
<dbReference type="CDD" id="cd03136">
    <property type="entry name" value="GATase1_AraC_ArgR_like"/>
    <property type="match status" value="1"/>
</dbReference>
<dbReference type="RefSeq" id="WP_353396309.1">
    <property type="nucleotide sequence ID" value="NZ_BAABWU010000001.1"/>
</dbReference>
<organism evidence="4 5">
    <name type="scientific">Pseudophaeobacter arcticus</name>
    <dbReference type="NCBI Taxonomy" id="385492"/>
    <lineage>
        <taxon>Bacteria</taxon>
        <taxon>Pseudomonadati</taxon>
        <taxon>Pseudomonadota</taxon>
        <taxon>Alphaproteobacteria</taxon>
        <taxon>Rhodobacterales</taxon>
        <taxon>Paracoccaceae</taxon>
        <taxon>Pseudophaeobacter</taxon>
    </lineage>
</organism>
<evidence type="ECO:0000256" key="2">
    <source>
        <dbReference type="ARBA" id="ARBA00023163"/>
    </source>
</evidence>
<keyword evidence="2" id="KW-0804">Transcription</keyword>
<dbReference type="Gene3D" id="1.10.10.60">
    <property type="entry name" value="Homeodomain-like"/>
    <property type="match status" value="1"/>
</dbReference>
<evidence type="ECO:0000313" key="4">
    <source>
        <dbReference type="EMBL" id="GAA6194716.1"/>
    </source>
</evidence>
<dbReference type="PANTHER" id="PTHR43130:SF3">
    <property type="entry name" value="HTH-TYPE TRANSCRIPTIONAL REGULATOR RV1931C"/>
    <property type="match status" value="1"/>
</dbReference>
<proteinExistence type="predicted"/>
<dbReference type="Proteomes" id="UP001441944">
    <property type="component" value="Unassembled WGS sequence"/>
</dbReference>
<dbReference type="SMART" id="SM00342">
    <property type="entry name" value="HTH_ARAC"/>
    <property type="match status" value="1"/>
</dbReference>
<dbReference type="InterPro" id="IPR052158">
    <property type="entry name" value="INH-QAR"/>
</dbReference>
<dbReference type="SUPFAM" id="SSF52317">
    <property type="entry name" value="Class I glutamine amidotransferase-like"/>
    <property type="match status" value="1"/>
</dbReference>
<evidence type="ECO:0000313" key="5">
    <source>
        <dbReference type="Proteomes" id="UP001441944"/>
    </source>
</evidence>
<dbReference type="PANTHER" id="PTHR43130">
    <property type="entry name" value="ARAC-FAMILY TRANSCRIPTIONAL REGULATOR"/>
    <property type="match status" value="1"/>
</dbReference>
<protein>
    <submittedName>
        <fullName evidence="4">HTH-type transcriptional regulator CdhR</fullName>
    </submittedName>
</protein>
<dbReference type="Pfam" id="PF12833">
    <property type="entry name" value="HTH_18"/>
    <property type="match status" value="1"/>
</dbReference>
<dbReference type="InterPro" id="IPR018060">
    <property type="entry name" value="HTH_AraC"/>
</dbReference>
<dbReference type="SUPFAM" id="SSF46689">
    <property type="entry name" value="Homeodomain-like"/>
    <property type="match status" value="1"/>
</dbReference>
<dbReference type="Gene3D" id="3.40.50.880">
    <property type="match status" value="1"/>
</dbReference>
<dbReference type="PROSITE" id="PS01124">
    <property type="entry name" value="HTH_ARAC_FAMILY_2"/>
    <property type="match status" value="1"/>
</dbReference>
<dbReference type="InterPro" id="IPR029062">
    <property type="entry name" value="Class_I_gatase-like"/>
</dbReference>
<keyword evidence="1" id="KW-0805">Transcription regulation</keyword>
<evidence type="ECO:0000256" key="1">
    <source>
        <dbReference type="ARBA" id="ARBA00023015"/>
    </source>
</evidence>
<comment type="caution">
    <text evidence="4">The sequence shown here is derived from an EMBL/GenBank/DDBJ whole genome shotgun (WGS) entry which is preliminary data.</text>
</comment>
<gene>
    <name evidence="4" type="primary">cdhR</name>
    <name evidence="4" type="ORF">NBRC116598_01600</name>
</gene>
<reference evidence="4 5" key="1">
    <citation type="submission" date="2024-04" db="EMBL/GenBank/DDBJ databases">
        <title>Draft genome sequence of Pseudophaeobacter arcticus NBRC 116598.</title>
        <authorList>
            <person name="Miyakawa T."/>
            <person name="Kusuya Y."/>
            <person name="Miura T."/>
        </authorList>
    </citation>
    <scope>NUCLEOTIDE SEQUENCE [LARGE SCALE GENOMIC DNA]</scope>
    <source>
        <strain evidence="4 5">SU-CL00105</strain>
    </source>
</reference>